<name>A0A0G4FY70_9ALVE</name>
<sequence length="252" mass="27465">MARGVDEGGHGRNVSDLVAFFGEGSQQMTVLSCSADKTVRIWEPLRNPQKVQKDAFVARTAFSRMVVFGGATEHQPILLAGTTGGDVCVVNRCTTRVRQQCLPCLQDGGFGFLQNYGTARDSLSIEGTTQISDISVACVSGTRSGSGGEVNVTLTTRIDGTGDLFELRPKTLRELASTASSDTFIHMFIRKAQFVFRRAPQILSDAELTKKIRQNTGSVVENVEGKRAVFVFRDSNMCVHVVTESGEKSEYR</sequence>
<dbReference type="AlphaFoldDB" id="A0A0G4FY70"/>
<reference evidence="1" key="1">
    <citation type="submission" date="2014-11" db="EMBL/GenBank/DDBJ databases">
        <authorList>
            <person name="Otto D Thomas"/>
            <person name="Naeem Raeece"/>
        </authorList>
    </citation>
    <scope>NUCLEOTIDE SEQUENCE</scope>
</reference>
<dbReference type="InterPro" id="IPR015943">
    <property type="entry name" value="WD40/YVTN_repeat-like_dom_sf"/>
</dbReference>
<dbReference type="Gene3D" id="2.130.10.10">
    <property type="entry name" value="YVTN repeat-like/Quinoprotein amine dehydrogenase"/>
    <property type="match status" value="1"/>
</dbReference>
<evidence type="ECO:0000313" key="1">
    <source>
        <dbReference type="EMBL" id="CEM20387.1"/>
    </source>
</evidence>
<protein>
    <submittedName>
        <fullName evidence="1">Uncharacterized protein</fullName>
    </submittedName>
</protein>
<organism evidence="1">
    <name type="scientific">Chromera velia CCMP2878</name>
    <dbReference type="NCBI Taxonomy" id="1169474"/>
    <lineage>
        <taxon>Eukaryota</taxon>
        <taxon>Sar</taxon>
        <taxon>Alveolata</taxon>
        <taxon>Colpodellida</taxon>
        <taxon>Chromeraceae</taxon>
        <taxon>Chromera</taxon>
    </lineage>
</organism>
<dbReference type="VEuPathDB" id="CryptoDB:Cvel_19362"/>
<gene>
    <name evidence="1" type="ORF">Cvel_19362</name>
</gene>
<accession>A0A0G4FY70</accession>
<dbReference type="EMBL" id="CDMZ01000733">
    <property type="protein sequence ID" value="CEM20387.1"/>
    <property type="molecule type" value="Genomic_DNA"/>
</dbReference>
<proteinExistence type="predicted"/>